<dbReference type="AlphaFoldDB" id="A0AAE3H6I0"/>
<feature type="transmembrane region" description="Helical" evidence="1">
    <location>
        <begin position="269"/>
        <end position="287"/>
    </location>
</feature>
<dbReference type="RefSeq" id="WP_255039050.1">
    <property type="nucleotide sequence ID" value="NZ_RJUF01000182.1"/>
</dbReference>
<evidence type="ECO:0000313" key="3">
    <source>
        <dbReference type="Proteomes" id="UP001204144"/>
    </source>
</evidence>
<keyword evidence="1" id="KW-0812">Transmembrane</keyword>
<reference evidence="2 3" key="1">
    <citation type="submission" date="2018-11" db="EMBL/GenBank/DDBJ databases">
        <title>Novel bacteria species description.</title>
        <authorList>
            <person name="Han J.-H."/>
        </authorList>
    </citation>
    <scope>NUCLEOTIDE SEQUENCE [LARGE SCALE GENOMIC DNA]</scope>
    <source>
        <strain evidence="2 3">KCTC23259</strain>
    </source>
</reference>
<organism evidence="2 3">
    <name type="scientific">Lacihabitans soyangensis</name>
    <dbReference type="NCBI Taxonomy" id="869394"/>
    <lineage>
        <taxon>Bacteria</taxon>
        <taxon>Pseudomonadati</taxon>
        <taxon>Bacteroidota</taxon>
        <taxon>Cytophagia</taxon>
        <taxon>Cytophagales</taxon>
        <taxon>Leadbetterellaceae</taxon>
        <taxon>Lacihabitans</taxon>
    </lineage>
</organism>
<feature type="transmembrane region" description="Helical" evidence="1">
    <location>
        <begin position="340"/>
        <end position="357"/>
    </location>
</feature>
<feature type="transmembrane region" description="Helical" evidence="1">
    <location>
        <begin position="364"/>
        <end position="382"/>
    </location>
</feature>
<feature type="transmembrane region" description="Helical" evidence="1">
    <location>
        <begin position="113"/>
        <end position="132"/>
    </location>
</feature>
<gene>
    <name evidence="2" type="ORF">EGI31_20680</name>
</gene>
<keyword evidence="3" id="KW-1185">Reference proteome</keyword>
<feature type="transmembrane region" description="Helical" evidence="1">
    <location>
        <begin position="139"/>
        <end position="160"/>
    </location>
</feature>
<feature type="transmembrane region" description="Helical" evidence="1">
    <location>
        <begin position="7"/>
        <end position="25"/>
    </location>
</feature>
<keyword evidence="1" id="KW-1133">Transmembrane helix</keyword>
<feature type="transmembrane region" description="Helical" evidence="1">
    <location>
        <begin position="312"/>
        <end position="334"/>
    </location>
</feature>
<comment type="caution">
    <text evidence="2">The sequence shown here is derived from an EMBL/GenBank/DDBJ whole genome shotgun (WGS) entry which is preliminary data.</text>
</comment>
<evidence type="ECO:0000256" key="1">
    <source>
        <dbReference type="SAM" id="Phobius"/>
    </source>
</evidence>
<feature type="transmembrane region" description="Helical" evidence="1">
    <location>
        <begin position="204"/>
        <end position="222"/>
    </location>
</feature>
<dbReference type="EMBL" id="RJUF01000182">
    <property type="protein sequence ID" value="MCP9765357.1"/>
    <property type="molecule type" value="Genomic_DNA"/>
</dbReference>
<accession>A0AAE3H6I0</accession>
<sequence length="562" mass="64892">MHKRNKYIFWSVSSILIALLWLFQYKISVNIPWWDDFHGIILPVFHLFSNIPVSEKLRLFFSLNNEHRVVNDRLFLLLTYLISGKFELKTLAMLGFLNLIGIFILIFRIAKPLVGNLLLLLPIPFLIFHAQYYESLQSLMVPFQNFSVILYVFLTFYFLIYKKINSLLPAFIFALLAIFSHGNGILAFLIGIIILAANKRTKDLIIWSLLSIVTILMYFWGYEKPEWSSGVSPISQPVAAIRYVFEFFGAYSLNITDLSTTAKNQYSHLVSQVFGLFLVLIFLVLFLRKYPIFGKNRKEVFEKLRHSKKDQFIICVFGFVFAPGLMIGISRTGFAMLSRYTINSSFMVISVYLFLISNIVHKKVIATLASIFTFSLLIFSYFNNYEVAIFNKKNAISDGINYQKVGTWSNQYIDSVHSVKLNPLLEEPYKAKKYVFPTSVLDNFNNLATESSRENLSYGINDGILEISGELTENFHPVNDEDGIYFSLENDEKQFIFPAVHQKNNPLKSILSLRYFSGFYRTIYPVKLIPKGKYRIYKIVVKAGEVKKYDLGKTYGPSPIII</sequence>
<dbReference type="Proteomes" id="UP001204144">
    <property type="component" value="Unassembled WGS sequence"/>
</dbReference>
<proteinExistence type="predicted"/>
<feature type="transmembrane region" description="Helical" evidence="1">
    <location>
        <begin position="74"/>
        <end position="107"/>
    </location>
</feature>
<evidence type="ECO:0000313" key="2">
    <source>
        <dbReference type="EMBL" id="MCP9765357.1"/>
    </source>
</evidence>
<protein>
    <submittedName>
        <fullName evidence="2">Uncharacterized protein</fullName>
    </submittedName>
</protein>
<feature type="transmembrane region" description="Helical" evidence="1">
    <location>
        <begin position="172"/>
        <end position="197"/>
    </location>
</feature>
<name>A0AAE3H6I0_9BACT</name>
<keyword evidence="1" id="KW-0472">Membrane</keyword>